<evidence type="ECO:0000256" key="3">
    <source>
        <dbReference type="ARBA" id="ARBA00023163"/>
    </source>
</evidence>
<feature type="domain" description="HTH araC/xylS-type" evidence="4">
    <location>
        <begin position="187"/>
        <end position="285"/>
    </location>
</feature>
<dbReference type="InterPro" id="IPR018060">
    <property type="entry name" value="HTH_AraC"/>
</dbReference>
<sequence>MKDTPTHDQEPEFQSITVYTEKEVYEHIPVGRPYRPKDSAILFVKKGRMILKEHINTVEIHENSVVLIDMKSVYELLEISEDIEIRSIAYNRSFIEKVSLKLNRLNLYNNLKKQLSRNFPLKPAEFSILWDNTELLSQTIKSREEIEFSQEISVNYLTLIIYFLMSFAPFGNHEQQGKMNRSQQIVYDFIMQVSEHYLTHKSVQFYAQKLGISVRHLSNVLKQENGKTANEIISEFILNEAKAQLSGSSRSISQIANDLQFSDSYAFSHFFKKHQKISPIQYRKQFL</sequence>
<keyword evidence="2" id="KW-0238">DNA-binding</keyword>
<dbReference type="InterPro" id="IPR009057">
    <property type="entry name" value="Homeodomain-like_sf"/>
</dbReference>
<keyword evidence="3" id="KW-0804">Transcription</keyword>
<name>A0ABW5K9S5_9FLAO</name>
<dbReference type="Pfam" id="PF12833">
    <property type="entry name" value="HTH_18"/>
    <property type="match status" value="1"/>
</dbReference>
<keyword evidence="1" id="KW-0805">Transcription regulation</keyword>
<keyword evidence="6" id="KW-1185">Reference proteome</keyword>
<evidence type="ECO:0000313" key="5">
    <source>
        <dbReference type="EMBL" id="MFD2544510.1"/>
    </source>
</evidence>
<protein>
    <submittedName>
        <fullName evidence="5">Helix-turn-helix domain-containing protein</fullName>
    </submittedName>
</protein>
<gene>
    <name evidence="5" type="ORF">ACFSO8_03450</name>
</gene>
<dbReference type="RefSeq" id="WP_255927604.1">
    <property type="nucleotide sequence ID" value="NZ_JANFQP010000001.1"/>
</dbReference>
<dbReference type="PROSITE" id="PS01124">
    <property type="entry name" value="HTH_ARAC_FAMILY_2"/>
    <property type="match status" value="1"/>
</dbReference>
<proteinExistence type="predicted"/>
<organism evidence="5 6">
    <name type="scientific">Kaistella montana</name>
    <dbReference type="NCBI Taxonomy" id="1849733"/>
    <lineage>
        <taxon>Bacteria</taxon>
        <taxon>Pseudomonadati</taxon>
        <taxon>Bacteroidota</taxon>
        <taxon>Flavobacteriia</taxon>
        <taxon>Flavobacteriales</taxon>
        <taxon>Weeksellaceae</taxon>
        <taxon>Chryseobacterium group</taxon>
        <taxon>Kaistella</taxon>
    </lineage>
</organism>
<dbReference type="SMART" id="SM00342">
    <property type="entry name" value="HTH_ARAC"/>
    <property type="match status" value="1"/>
</dbReference>
<comment type="caution">
    <text evidence="5">The sequence shown here is derived from an EMBL/GenBank/DDBJ whole genome shotgun (WGS) entry which is preliminary data.</text>
</comment>
<dbReference type="Gene3D" id="1.10.10.60">
    <property type="entry name" value="Homeodomain-like"/>
    <property type="match status" value="1"/>
</dbReference>
<evidence type="ECO:0000259" key="4">
    <source>
        <dbReference type="PROSITE" id="PS01124"/>
    </source>
</evidence>
<evidence type="ECO:0000256" key="2">
    <source>
        <dbReference type="ARBA" id="ARBA00023125"/>
    </source>
</evidence>
<evidence type="ECO:0000256" key="1">
    <source>
        <dbReference type="ARBA" id="ARBA00023015"/>
    </source>
</evidence>
<dbReference type="SUPFAM" id="SSF46689">
    <property type="entry name" value="Homeodomain-like"/>
    <property type="match status" value="1"/>
</dbReference>
<evidence type="ECO:0000313" key="6">
    <source>
        <dbReference type="Proteomes" id="UP001597394"/>
    </source>
</evidence>
<dbReference type="PANTHER" id="PTHR43280:SF32">
    <property type="entry name" value="TRANSCRIPTIONAL REGULATORY PROTEIN"/>
    <property type="match status" value="1"/>
</dbReference>
<reference evidence="6" key="1">
    <citation type="journal article" date="2019" name="Int. J. Syst. Evol. Microbiol.">
        <title>The Global Catalogue of Microorganisms (GCM) 10K type strain sequencing project: providing services to taxonomists for standard genome sequencing and annotation.</title>
        <authorList>
            <consortium name="The Broad Institute Genomics Platform"/>
            <consortium name="The Broad Institute Genome Sequencing Center for Infectious Disease"/>
            <person name="Wu L."/>
            <person name="Ma J."/>
        </authorList>
    </citation>
    <scope>NUCLEOTIDE SEQUENCE [LARGE SCALE GENOMIC DNA]</scope>
    <source>
        <strain evidence="6">KCTC 52204</strain>
    </source>
</reference>
<dbReference type="Proteomes" id="UP001597394">
    <property type="component" value="Unassembled WGS sequence"/>
</dbReference>
<dbReference type="EMBL" id="JBHULG010000001">
    <property type="protein sequence ID" value="MFD2544510.1"/>
    <property type="molecule type" value="Genomic_DNA"/>
</dbReference>
<accession>A0ABW5K9S5</accession>
<dbReference type="PANTHER" id="PTHR43280">
    <property type="entry name" value="ARAC-FAMILY TRANSCRIPTIONAL REGULATOR"/>
    <property type="match status" value="1"/>
</dbReference>